<accession>A0A158M1X9</accession>
<evidence type="ECO:0000259" key="2">
    <source>
        <dbReference type="Pfam" id="PF11740"/>
    </source>
</evidence>
<comment type="caution">
    <text evidence="3">The sequence shown here is derived from an EMBL/GenBank/DDBJ whole genome shotgun (WGS) entry which is preliminary data.</text>
</comment>
<reference evidence="3 4" key="1">
    <citation type="submission" date="2014-03" db="EMBL/GenBank/DDBJ databases">
        <title>Genome sequence of Bordetella holmseii.</title>
        <authorList>
            <person name="Harvill E."/>
            <person name="Goodfield L.L."/>
            <person name="Ivanov Y."/>
            <person name="Meyer J.A."/>
            <person name="Newth C."/>
            <person name="Cassiday P."/>
            <person name="Tondella M.L."/>
            <person name="Liao P."/>
            <person name="Zimmerman J."/>
            <person name="Meert K."/>
            <person name="Wessel D."/>
            <person name="Berger J."/>
            <person name="Dean J.M."/>
            <person name="Holubkov R."/>
            <person name="Burr J."/>
            <person name="Liu T."/>
            <person name="Brinkac L.M."/>
            <person name="Sanka R."/>
            <person name="Kim M."/>
            <person name="Losada L."/>
        </authorList>
    </citation>
    <scope>NUCLEOTIDE SEQUENCE [LARGE SCALE GENOMIC DNA]</scope>
    <source>
        <strain evidence="3 4">CDC-H585-BH</strain>
    </source>
</reference>
<gene>
    <name evidence="3" type="ORF">L497_2053</name>
</gene>
<protein>
    <submittedName>
        <fullName evidence="3">Plasmid replication region DNA-binding N-terminal domain protein</fullName>
    </submittedName>
</protein>
<feature type="domain" description="KfrA N-terminal DNA-binding" evidence="2">
    <location>
        <begin position="7"/>
        <end position="117"/>
    </location>
</feature>
<dbReference type="PATRIC" id="fig|1331206.3.peg.2961"/>
<organism evidence="3 4">
    <name type="scientific">Bordetella holmesii CDC-H585-BH</name>
    <dbReference type="NCBI Taxonomy" id="1331206"/>
    <lineage>
        <taxon>Bacteria</taxon>
        <taxon>Pseudomonadati</taxon>
        <taxon>Pseudomonadota</taxon>
        <taxon>Betaproteobacteria</taxon>
        <taxon>Burkholderiales</taxon>
        <taxon>Alcaligenaceae</taxon>
        <taxon>Bordetella</taxon>
    </lineage>
</organism>
<dbReference type="EMBL" id="JFZZ01000121">
    <property type="protein sequence ID" value="KAK88286.1"/>
    <property type="molecule type" value="Genomic_DNA"/>
</dbReference>
<dbReference type="AlphaFoldDB" id="A0A158M1X9"/>
<dbReference type="RefSeq" id="WP_005013688.1">
    <property type="nucleotide sequence ID" value="NZ_JFZZ01000121.1"/>
</dbReference>
<dbReference type="Proteomes" id="UP000026682">
    <property type="component" value="Unassembled WGS sequence"/>
</dbReference>
<dbReference type="InterPro" id="IPR021104">
    <property type="entry name" value="KfrA_DNA-bd_N"/>
</dbReference>
<sequence>MGIGIQQQDVWAAADALLRAGEQPTIERVRLHLGRGSPNTVGPHLKTWLRDLGGRLDKGEPPDAIVAAAQQLWQMALSQAHADANAQAAEQHAALRAEQAAIETQREALEADAQRLLQREADLEAALVAAQALGQAAQARAQALQQRLDSAEAELQALRQALEGAHQQLQQAERQGRDSLAAAHKLHQETLEQAEARHASHERRWLLDIDAQRQAVRRLQEEREASARTLAAREQSHTQALQAMEQQARAEGERLAAALAAASEALAGQAHWQAVAEAGERALALREAALSQRQSDLEAHAAQLLAQLAIKDEQIAGLLAAARSKARGPRKT</sequence>
<keyword evidence="1" id="KW-0175">Coiled coil</keyword>
<name>A0A158M1X9_9BORD</name>
<evidence type="ECO:0000313" key="4">
    <source>
        <dbReference type="Proteomes" id="UP000026682"/>
    </source>
</evidence>
<proteinExistence type="predicted"/>
<dbReference type="Pfam" id="PF11740">
    <property type="entry name" value="KfrA_N"/>
    <property type="match status" value="1"/>
</dbReference>
<feature type="coiled-coil region" evidence="1">
    <location>
        <begin position="85"/>
        <end position="229"/>
    </location>
</feature>
<dbReference type="STRING" id="35814.BBB42_08735"/>
<evidence type="ECO:0000313" key="3">
    <source>
        <dbReference type="EMBL" id="KAK88286.1"/>
    </source>
</evidence>
<keyword evidence="3" id="KW-0238">DNA-binding</keyword>
<evidence type="ECO:0000256" key="1">
    <source>
        <dbReference type="SAM" id="Coils"/>
    </source>
</evidence>
<dbReference type="GeneID" id="93120090"/>
<dbReference type="GO" id="GO:0003677">
    <property type="term" value="F:DNA binding"/>
    <property type="evidence" value="ECO:0007669"/>
    <property type="project" value="UniProtKB-KW"/>
</dbReference>